<evidence type="ECO:0000313" key="2">
    <source>
        <dbReference type="Proteomes" id="UP000079169"/>
    </source>
</evidence>
<feature type="region of interest" description="Disordered" evidence="1">
    <location>
        <begin position="368"/>
        <end position="393"/>
    </location>
</feature>
<feature type="region of interest" description="Disordered" evidence="1">
    <location>
        <begin position="1124"/>
        <end position="1182"/>
    </location>
</feature>
<feature type="region of interest" description="Disordered" evidence="1">
    <location>
        <begin position="269"/>
        <end position="307"/>
    </location>
</feature>
<feature type="compositionally biased region" description="Polar residues" evidence="1">
    <location>
        <begin position="368"/>
        <end position="388"/>
    </location>
</feature>
<feature type="compositionally biased region" description="Low complexity" evidence="1">
    <location>
        <begin position="1036"/>
        <end position="1050"/>
    </location>
</feature>
<sequence length="1209" mass="137009">MDKTPIKVYEDKQVEVLKTPLSGIKRLNITPVNQPLSPKDVNVQTPAIFRPKKLQIPDIFSPISKIKNLQTRKKYTMSNDENCENFVTEGKDMPYDAVTSTPILPKRNRKYHCVLVQTPKTNKNKIVEKRTNAGIEENVKRTERPARANFDICNLRRNNLKENFTTELKAVLQSKAFKSEESKKQTEENLLQINVQPENQLDNKAEHGNNKEPSPKIKIETSNSFEELKARFERVKMKAENTIDKSLCDKIAKKNDKFTTFCINNKQKDLETSSPRREQVVETPKDDKSKLVDNHQNTGCTKTSKPFVPQSNAMTILESSAQETESNTNFYTALPESNKKAFPPFSTNGSVKPCQYIQKVNDLSGIQSIPRSTETSTEVNTGPKSPGSNKKPVDKITKQYASKIPKLNIERSNKLEIPSVLIRDEDIDRITYKLKLGNENSLNSASKERAAFRHLSPLKFKSEPKSNTHPNKGNEISNQCKSATKTKLLFESPLEKKRKKYDAPVKDIKDAVMKDDSPKNSKLILRNNKTKSEPRKITSSVKITRQNRSEVIKTSALNGELGPNNINKRKLSFTSKTTTSEVSKISNANSKLTSHNCSTNISSTPRSSSKINVDKSYKECSQSSKTKNTNSKHESTKAQLAPNTIKSSSTEESPLNSTFLVQSSNSRHCYCSIPKKSTSCPHSGIAKYNLEFRSKSVKSSLEKLGDWFKFRKKSKTFSPNRKNNLKRSYSFIHFSVKGKKNAPKSLLDIYSYLDKESPCYFTDEESSHSYPSAKYPKHVYKKKKRLRNLLKNEYLLRKSPEEGEGQVQKVEQSYEKCKNNVKATSETNIKTEVQNSNKIESRTHPFTQNSEQLDSIEPYPEHPDDRCDIPSHTTNQVPLEADIEYHRPQQRQKLISVDIENESLSDESDDCIVFNDEYFKSTHKILNNEKELLRISESVHLVESELEDLSKLHKEIKDDLVIQWTCQQPFKTSSSSDDISEGNCRIKDGAAVDGSIPLRNAATAGKVTKHKVKSQLQLPTPKLRRSPNSTQTGVHPSPSRNQSQSSRIQSVPSPNEERIPYRIQSVPNEDKQSTDKYRIFLEEQNYRAIQMIESRLTRVEEKLSVLQSITLDIRNLLQVKVDSVNGPKTQAPPPPPPPLPPPPSNEMLFFPLRSSTSHSSSLSKGARTRSSPRAKSLRPAITVDDLRSVTLKKVSKEQIQSEVTVAHQK</sequence>
<gene>
    <name evidence="3" type="primary">LOC103516600</name>
</gene>
<protein>
    <submittedName>
        <fullName evidence="3">E3 ubiquitin-protein ligase RBBP6-like isoform X2</fullName>
    </submittedName>
</protein>
<feature type="compositionally biased region" description="Pro residues" evidence="1">
    <location>
        <begin position="1130"/>
        <end position="1144"/>
    </location>
</feature>
<accession>A0A3Q0J8E0</accession>
<evidence type="ECO:0000256" key="1">
    <source>
        <dbReference type="SAM" id="MobiDB-lite"/>
    </source>
</evidence>
<feature type="compositionally biased region" description="Low complexity" evidence="1">
    <location>
        <begin position="598"/>
        <end position="611"/>
    </location>
</feature>
<feature type="region of interest" description="Disordered" evidence="1">
    <location>
        <begin position="455"/>
        <end position="480"/>
    </location>
</feature>
<feature type="compositionally biased region" description="Polar residues" evidence="1">
    <location>
        <begin position="641"/>
        <end position="652"/>
    </location>
</feature>
<dbReference type="AlphaFoldDB" id="A0A3Q0J8E0"/>
<feature type="compositionally biased region" description="Polar residues" evidence="1">
    <location>
        <begin position="294"/>
        <end position="307"/>
    </location>
</feature>
<dbReference type="GeneID" id="103516600"/>
<proteinExistence type="predicted"/>
<feature type="compositionally biased region" description="Basic and acidic residues" evidence="1">
    <location>
        <begin position="201"/>
        <end position="217"/>
    </location>
</feature>
<dbReference type="RefSeq" id="XP_026684742.1">
    <property type="nucleotide sequence ID" value="XM_026828941.1"/>
</dbReference>
<feature type="region of interest" description="Disordered" evidence="1">
    <location>
        <begin position="1002"/>
        <end position="1072"/>
    </location>
</feature>
<feature type="compositionally biased region" description="Polar residues" evidence="1">
    <location>
        <begin position="467"/>
        <end position="480"/>
    </location>
</feature>
<feature type="compositionally biased region" description="Basic and acidic residues" evidence="1">
    <location>
        <begin position="269"/>
        <end position="293"/>
    </location>
</feature>
<keyword evidence="2" id="KW-1185">Reference proteome</keyword>
<evidence type="ECO:0000313" key="3">
    <source>
        <dbReference type="RefSeq" id="XP_026684742.1"/>
    </source>
</evidence>
<dbReference type="Proteomes" id="UP000079169">
    <property type="component" value="Unplaced"/>
</dbReference>
<feature type="region of interest" description="Disordered" evidence="1">
    <location>
        <begin position="193"/>
        <end position="217"/>
    </location>
</feature>
<feature type="compositionally biased region" description="Basic residues" evidence="1">
    <location>
        <begin position="1166"/>
        <end position="1176"/>
    </location>
</feature>
<feature type="compositionally biased region" description="Polar residues" evidence="1">
    <location>
        <begin position="585"/>
        <end position="597"/>
    </location>
</feature>
<reference evidence="3" key="1">
    <citation type="submission" date="2025-08" db="UniProtKB">
        <authorList>
            <consortium name="RefSeq"/>
        </authorList>
    </citation>
    <scope>IDENTIFICATION</scope>
</reference>
<feature type="region of interest" description="Disordered" evidence="1">
    <location>
        <begin position="585"/>
        <end position="652"/>
    </location>
</feature>
<organism evidence="2 3">
    <name type="scientific">Diaphorina citri</name>
    <name type="common">Asian citrus psyllid</name>
    <dbReference type="NCBI Taxonomy" id="121845"/>
    <lineage>
        <taxon>Eukaryota</taxon>
        <taxon>Metazoa</taxon>
        <taxon>Ecdysozoa</taxon>
        <taxon>Arthropoda</taxon>
        <taxon>Hexapoda</taxon>
        <taxon>Insecta</taxon>
        <taxon>Pterygota</taxon>
        <taxon>Neoptera</taxon>
        <taxon>Paraneoptera</taxon>
        <taxon>Hemiptera</taxon>
        <taxon>Sternorrhyncha</taxon>
        <taxon>Psylloidea</taxon>
        <taxon>Psyllidae</taxon>
        <taxon>Diaphorininae</taxon>
        <taxon>Diaphorina</taxon>
    </lineage>
</organism>
<name>A0A3Q0J8E0_DIACI</name>
<feature type="compositionally biased region" description="Low complexity" evidence="1">
    <location>
        <begin position="1154"/>
        <end position="1163"/>
    </location>
</feature>
<dbReference type="PaxDb" id="121845-A0A3Q0J8E0"/>